<proteinExistence type="predicted"/>
<keyword evidence="3" id="KW-1185">Reference proteome</keyword>
<comment type="caution">
    <text evidence="2">The sequence shown here is derived from an EMBL/GenBank/DDBJ whole genome shotgun (WGS) entry which is preliminary data.</text>
</comment>
<evidence type="ECO:0000313" key="3">
    <source>
        <dbReference type="Proteomes" id="UP000605846"/>
    </source>
</evidence>
<dbReference type="Proteomes" id="UP000605846">
    <property type="component" value="Unassembled WGS sequence"/>
</dbReference>
<reference evidence="2" key="1">
    <citation type="submission" date="2020-01" db="EMBL/GenBank/DDBJ databases">
        <title>Genome Sequencing of Three Apophysomyces-Like Fungal Strains Confirms a Novel Fungal Genus in the Mucoromycota with divergent Burkholderia-like Endosymbiotic Bacteria.</title>
        <authorList>
            <person name="Stajich J.E."/>
            <person name="Macias A.M."/>
            <person name="Carter-House D."/>
            <person name="Lovett B."/>
            <person name="Kasson L.R."/>
            <person name="Berry K."/>
            <person name="Grigoriev I."/>
            <person name="Chang Y."/>
            <person name="Spatafora J."/>
            <person name="Kasson M.T."/>
        </authorList>
    </citation>
    <scope>NUCLEOTIDE SEQUENCE</scope>
    <source>
        <strain evidence="2">NRRL A-21654</strain>
    </source>
</reference>
<evidence type="ECO:0000313" key="2">
    <source>
        <dbReference type="EMBL" id="KAF7721495.1"/>
    </source>
</evidence>
<organism evidence="2 3">
    <name type="scientific">Apophysomyces ossiformis</name>
    <dbReference type="NCBI Taxonomy" id="679940"/>
    <lineage>
        <taxon>Eukaryota</taxon>
        <taxon>Fungi</taxon>
        <taxon>Fungi incertae sedis</taxon>
        <taxon>Mucoromycota</taxon>
        <taxon>Mucoromycotina</taxon>
        <taxon>Mucoromycetes</taxon>
        <taxon>Mucorales</taxon>
        <taxon>Mucorineae</taxon>
        <taxon>Mucoraceae</taxon>
        <taxon>Apophysomyces</taxon>
    </lineage>
</organism>
<protein>
    <submittedName>
        <fullName evidence="2">Uncharacterized protein</fullName>
    </submittedName>
</protein>
<accession>A0A8H7EKG8</accession>
<sequence length="323" mass="36779">MIKVSAFQSTKPPSSILIKKNPSIIKFSQSTPYVRICECGHRRPSIQRRSSKHTKSRGCIPCESSLLPTSDIQTYSSSANSEDLTAKEFASITGIKILPEDSDDEDRKIYCEQHTKNHAVSTQHGLSNRCYNCPFHQQVHEHNADEEEDISVYSDFSMQSQDASCSHRNSQYQIWDSRFWQKPENMHPPDENYYDSTDHVAVAKFHMTENILRKPSQRSTATMRTILSDDTAIDEPPILQELRRMNSKKSAILSNTEKQKVDNSRNCVIRKGRFEIHLETAEKSNQTENSITSDSSISGHSLSRYPPADAENKKKVVCIHRSA</sequence>
<dbReference type="OrthoDB" id="2276091at2759"/>
<evidence type="ECO:0000256" key="1">
    <source>
        <dbReference type="SAM" id="MobiDB-lite"/>
    </source>
</evidence>
<dbReference type="EMBL" id="JABAYA010000260">
    <property type="protein sequence ID" value="KAF7721495.1"/>
    <property type="molecule type" value="Genomic_DNA"/>
</dbReference>
<dbReference type="AlphaFoldDB" id="A0A8H7EKG8"/>
<name>A0A8H7EKG8_9FUNG</name>
<feature type="region of interest" description="Disordered" evidence="1">
    <location>
        <begin position="279"/>
        <end position="314"/>
    </location>
</feature>
<feature type="compositionally biased region" description="Low complexity" evidence="1">
    <location>
        <begin position="290"/>
        <end position="303"/>
    </location>
</feature>
<gene>
    <name evidence="2" type="ORF">EC973_004634</name>
</gene>